<feature type="domain" description="AAA+ ATPase" evidence="5">
    <location>
        <begin position="117"/>
        <end position="249"/>
    </location>
</feature>
<reference evidence="7" key="1">
    <citation type="submission" date="2016-10" db="EMBL/GenBank/DDBJ databases">
        <authorList>
            <person name="Varghese N."/>
            <person name="Submissions S."/>
        </authorList>
    </citation>
    <scope>NUCLEOTIDE SEQUENCE [LARGE SCALE GENOMIC DNA]</scope>
    <source>
        <strain evidence="7">DSM 17298</strain>
    </source>
</reference>
<evidence type="ECO:0000256" key="4">
    <source>
        <dbReference type="RuleBase" id="RU003651"/>
    </source>
</evidence>
<dbReference type="InterPro" id="IPR003960">
    <property type="entry name" value="ATPase_AAA_CS"/>
</dbReference>
<accession>A0A1H6AUM2</accession>
<sequence length="327" mass="37348">MARADLLVKLVKAGLSSDPGLFTRVTESIIAEERSKQHHILADQLDELLRSSENRGVRAPTNNSNLLGQRFENFLFKVKPERRLDDLILSDENFGKINEVVQEHFRADILRSYNLEPRNRILLSGAPGNGKTSLAEAIAQSLMIPFYVIRYDGIIGSYLGETATRLKQMFDFVRTQECVLFFDEFDAIGKERGDQHETGEIKRVVSSLLMQIDRLPSYVMVVAATNHPELLDRAVGRRFQVKLNLDKPTKAMIVRWLKKFENQVKYSLDHSLDKIASKLEGLCFSEVEDFVLDIQRKYILSLPEANVKKIVDECLTYHTLKGDPHGR</sequence>
<dbReference type="Gene3D" id="3.40.50.300">
    <property type="entry name" value="P-loop containing nucleotide triphosphate hydrolases"/>
    <property type="match status" value="1"/>
</dbReference>
<dbReference type="Pfam" id="PF00004">
    <property type="entry name" value="AAA"/>
    <property type="match status" value="1"/>
</dbReference>
<keyword evidence="3 4" id="KW-0067">ATP-binding</keyword>
<proteinExistence type="inferred from homology"/>
<dbReference type="RefSeq" id="WP_103926832.1">
    <property type="nucleotide sequence ID" value="NZ_FNVR01000063.1"/>
</dbReference>
<dbReference type="GO" id="GO:0005524">
    <property type="term" value="F:ATP binding"/>
    <property type="evidence" value="ECO:0007669"/>
    <property type="project" value="UniProtKB-KW"/>
</dbReference>
<organism evidence="6 7">
    <name type="scientific">Algoriphagus boritolerans DSM 17298 = JCM 18970</name>
    <dbReference type="NCBI Taxonomy" id="1120964"/>
    <lineage>
        <taxon>Bacteria</taxon>
        <taxon>Pseudomonadati</taxon>
        <taxon>Bacteroidota</taxon>
        <taxon>Cytophagia</taxon>
        <taxon>Cytophagales</taxon>
        <taxon>Cyclobacteriaceae</taxon>
        <taxon>Algoriphagus</taxon>
    </lineage>
</organism>
<evidence type="ECO:0000313" key="6">
    <source>
        <dbReference type="EMBL" id="SEG51757.1"/>
    </source>
</evidence>
<dbReference type="InterPro" id="IPR050221">
    <property type="entry name" value="26S_Proteasome_ATPase"/>
</dbReference>
<dbReference type="InterPro" id="IPR027417">
    <property type="entry name" value="P-loop_NTPase"/>
</dbReference>
<comment type="similarity">
    <text evidence="1 4">Belongs to the AAA ATPase family.</text>
</comment>
<evidence type="ECO:0000256" key="3">
    <source>
        <dbReference type="ARBA" id="ARBA00022840"/>
    </source>
</evidence>
<evidence type="ECO:0000259" key="5">
    <source>
        <dbReference type="SMART" id="SM00382"/>
    </source>
</evidence>
<dbReference type="SMART" id="SM00382">
    <property type="entry name" value="AAA"/>
    <property type="match status" value="1"/>
</dbReference>
<dbReference type="CDD" id="cd19481">
    <property type="entry name" value="RecA-like_protease"/>
    <property type="match status" value="1"/>
</dbReference>
<dbReference type="PROSITE" id="PS00674">
    <property type="entry name" value="AAA"/>
    <property type="match status" value="1"/>
</dbReference>
<dbReference type="InterPro" id="IPR003959">
    <property type="entry name" value="ATPase_AAA_core"/>
</dbReference>
<protein>
    <submittedName>
        <fullName evidence="6">ATPase family associated with various cellular activities (AAA)</fullName>
    </submittedName>
</protein>
<dbReference type="InterPro" id="IPR003593">
    <property type="entry name" value="AAA+_ATPase"/>
</dbReference>
<dbReference type="EMBL" id="FNVR01000063">
    <property type="protein sequence ID" value="SEG51757.1"/>
    <property type="molecule type" value="Genomic_DNA"/>
</dbReference>
<gene>
    <name evidence="6" type="ORF">SAMN03080598_04309</name>
</gene>
<dbReference type="Proteomes" id="UP000236736">
    <property type="component" value="Unassembled WGS sequence"/>
</dbReference>
<keyword evidence="2 4" id="KW-0547">Nucleotide-binding</keyword>
<evidence type="ECO:0000256" key="2">
    <source>
        <dbReference type="ARBA" id="ARBA00022741"/>
    </source>
</evidence>
<dbReference type="SUPFAM" id="SSF52540">
    <property type="entry name" value="P-loop containing nucleoside triphosphate hydrolases"/>
    <property type="match status" value="1"/>
</dbReference>
<dbReference type="OrthoDB" id="7438987at2"/>
<name>A0A1H6AUM2_9BACT</name>
<dbReference type="STRING" id="1120964.GCA_001313265_07898"/>
<keyword evidence="7" id="KW-1185">Reference proteome</keyword>
<dbReference type="PANTHER" id="PTHR23073">
    <property type="entry name" value="26S PROTEASOME REGULATORY SUBUNIT"/>
    <property type="match status" value="1"/>
</dbReference>
<dbReference type="GO" id="GO:0016887">
    <property type="term" value="F:ATP hydrolysis activity"/>
    <property type="evidence" value="ECO:0007669"/>
    <property type="project" value="InterPro"/>
</dbReference>
<dbReference type="AlphaFoldDB" id="A0A1H6AUM2"/>
<evidence type="ECO:0000313" key="7">
    <source>
        <dbReference type="Proteomes" id="UP000236736"/>
    </source>
</evidence>
<evidence type="ECO:0000256" key="1">
    <source>
        <dbReference type="ARBA" id="ARBA00006914"/>
    </source>
</evidence>